<name>A0ABN2MEU3_9MICO</name>
<evidence type="ECO:0000313" key="3">
    <source>
        <dbReference type="EMBL" id="GAA1822333.1"/>
    </source>
</evidence>
<gene>
    <name evidence="3" type="ORF">GCM10009750_00890</name>
</gene>
<dbReference type="RefSeq" id="WP_157425674.1">
    <property type="nucleotide sequence ID" value="NZ_BAAANK010000001.1"/>
</dbReference>
<keyword evidence="2" id="KW-0472">Membrane</keyword>
<dbReference type="EMBL" id="BAAANK010000001">
    <property type="protein sequence ID" value="GAA1822333.1"/>
    <property type="molecule type" value="Genomic_DNA"/>
</dbReference>
<reference evidence="3 4" key="1">
    <citation type="journal article" date="2019" name="Int. J. Syst. Evol. Microbiol.">
        <title>The Global Catalogue of Microorganisms (GCM) 10K type strain sequencing project: providing services to taxonomists for standard genome sequencing and annotation.</title>
        <authorList>
            <consortium name="The Broad Institute Genomics Platform"/>
            <consortium name="The Broad Institute Genome Sequencing Center for Infectious Disease"/>
            <person name="Wu L."/>
            <person name="Ma J."/>
        </authorList>
    </citation>
    <scope>NUCLEOTIDE SEQUENCE [LARGE SCALE GENOMIC DNA]</scope>
    <source>
        <strain evidence="3 4">JCM 14323</strain>
    </source>
</reference>
<keyword evidence="4" id="KW-1185">Reference proteome</keyword>
<evidence type="ECO:0000256" key="1">
    <source>
        <dbReference type="SAM" id="MobiDB-lite"/>
    </source>
</evidence>
<dbReference type="Proteomes" id="UP001501746">
    <property type="component" value="Unassembled WGS sequence"/>
</dbReference>
<feature type="transmembrane region" description="Helical" evidence="2">
    <location>
        <begin position="92"/>
        <end position="114"/>
    </location>
</feature>
<organism evidence="3 4">
    <name type="scientific">Agromyces salentinus</name>
    <dbReference type="NCBI Taxonomy" id="269421"/>
    <lineage>
        <taxon>Bacteria</taxon>
        <taxon>Bacillati</taxon>
        <taxon>Actinomycetota</taxon>
        <taxon>Actinomycetes</taxon>
        <taxon>Micrococcales</taxon>
        <taxon>Microbacteriaceae</taxon>
        <taxon>Agromyces</taxon>
    </lineage>
</organism>
<accession>A0ABN2MEU3</accession>
<keyword evidence="2" id="KW-1133">Transmembrane helix</keyword>
<proteinExistence type="predicted"/>
<keyword evidence="2" id="KW-0812">Transmembrane</keyword>
<feature type="transmembrane region" description="Helical" evidence="2">
    <location>
        <begin position="187"/>
        <end position="209"/>
    </location>
</feature>
<evidence type="ECO:0000313" key="4">
    <source>
        <dbReference type="Proteomes" id="UP001501746"/>
    </source>
</evidence>
<feature type="transmembrane region" description="Helical" evidence="2">
    <location>
        <begin position="37"/>
        <end position="64"/>
    </location>
</feature>
<evidence type="ECO:0000256" key="2">
    <source>
        <dbReference type="SAM" id="Phobius"/>
    </source>
</evidence>
<evidence type="ECO:0008006" key="5">
    <source>
        <dbReference type="Google" id="ProtNLM"/>
    </source>
</evidence>
<feature type="region of interest" description="Disordered" evidence="1">
    <location>
        <begin position="1"/>
        <end position="26"/>
    </location>
</feature>
<protein>
    <recommendedName>
        <fullName evidence="5">DUF624 domain-containing protein</fullName>
    </recommendedName>
</protein>
<sequence>MSRATDRAARHAAATGSGPTRDDAAGRARFPGAKSAFGLLGEVLVIGVLIAVVSVPIITLPAALAAGVRHLRRFLTADDSSLGWFWRDVRSALLGGTAIGAASVVVALVLVLDIDLAGSGALPGGPLIAVVGWAGLAALALALFTASGLWSPESGWLAALKAVPGALRADPAGAAYLLATAGFAGVVTWQLFPLVIPALGCIALAIVAVPERPRRGHGEADVEIERGDPRA</sequence>
<comment type="caution">
    <text evidence="3">The sequence shown here is derived from an EMBL/GenBank/DDBJ whole genome shotgun (WGS) entry which is preliminary data.</text>
</comment>
<feature type="transmembrane region" description="Helical" evidence="2">
    <location>
        <begin position="126"/>
        <end position="150"/>
    </location>
</feature>